<feature type="transmembrane region" description="Helical" evidence="1">
    <location>
        <begin position="59"/>
        <end position="77"/>
    </location>
</feature>
<keyword evidence="3" id="KW-1185">Reference proteome</keyword>
<evidence type="ECO:0000313" key="2">
    <source>
        <dbReference type="EMBL" id="CAD8043694.1"/>
    </source>
</evidence>
<accession>A0A8S1JN95</accession>
<gene>
    <name evidence="2" type="ORF">PPRIM_AZ9-3.1.T0050348</name>
</gene>
<feature type="transmembrane region" description="Helical" evidence="1">
    <location>
        <begin position="157"/>
        <end position="176"/>
    </location>
</feature>
<keyword evidence="1" id="KW-1133">Transmembrane helix</keyword>
<keyword evidence="1" id="KW-0472">Membrane</keyword>
<keyword evidence="1" id="KW-0812">Transmembrane</keyword>
<evidence type="ECO:0000313" key="3">
    <source>
        <dbReference type="Proteomes" id="UP000688137"/>
    </source>
</evidence>
<feature type="transmembrane region" description="Helical" evidence="1">
    <location>
        <begin position="28"/>
        <end position="47"/>
    </location>
</feature>
<dbReference type="Proteomes" id="UP000688137">
    <property type="component" value="Unassembled WGS sequence"/>
</dbReference>
<evidence type="ECO:0008006" key="4">
    <source>
        <dbReference type="Google" id="ProtNLM"/>
    </source>
</evidence>
<organism evidence="2 3">
    <name type="scientific">Paramecium primaurelia</name>
    <dbReference type="NCBI Taxonomy" id="5886"/>
    <lineage>
        <taxon>Eukaryota</taxon>
        <taxon>Sar</taxon>
        <taxon>Alveolata</taxon>
        <taxon>Ciliophora</taxon>
        <taxon>Intramacronucleata</taxon>
        <taxon>Oligohymenophorea</taxon>
        <taxon>Peniculida</taxon>
        <taxon>Parameciidae</taxon>
        <taxon>Paramecium</taxon>
    </lineage>
</organism>
<evidence type="ECO:0000256" key="1">
    <source>
        <dbReference type="SAM" id="Phobius"/>
    </source>
</evidence>
<proteinExistence type="predicted"/>
<dbReference type="AlphaFoldDB" id="A0A8S1JN95"/>
<name>A0A8S1JN95_PARPR</name>
<dbReference type="EMBL" id="CAJJDM010000002">
    <property type="protein sequence ID" value="CAD8043694.1"/>
    <property type="molecule type" value="Genomic_DNA"/>
</dbReference>
<sequence length="494" mass="58386">MNKWTLKFENQALENQFQANQQDNYKTFIFKVISISSIVMHIGKFISDSYQNTPLRIEYQTPGLIISIITLFVIFRYPQYSSNMMSLLNYSLSIVQFWVDNTYGQQRSFVLGSNVTASQMILMMSLDFYQIVPQIVIQCLLKLLIMSKYQEENLRIVTILYSVLVAISSIVAYYLIGQAKRKQFLLNVKEDRYLQYLPKFISVPFMMFEYQQGQFQPLLLSKQNRIKRWNTNLCDGCNLRSLIRYIYFANQTLENYLLEKLSTIKSSFEQGNTIEEFSFAFRCYSQIDVIITITDKVKFFIKFENATQCTVQEKIAIDKINHFYRLIRKVFKCVQKPQKYKTLLFDISIQFISGFYLYGNKEVHYYPVEILKNIIKFVGAANILVNVEQTTESYSLIGSKNQFSVFFLQICRILMITHSELEFIVIRVNISQDSSLIFEFSIKRENLQKFIHLYKINKFLQSLELVLFEKSINFQKDCQLKMKRISVDELKKII</sequence>
<protein>
    <recommendedName>
        <fullName evidence="4">Transmembrane protein</fullName>
    </recommendedName>
</protein>
<reference evidence="2" key="1">
    <citation type="submission" date="2021-01" db="EMBL/GenBank/DDBJ databases">
        <authorList>
            <consortium name="Genoscope - CEA"/>
            <person name="William W."/>
        </authorList>
    </citation>
    <scope>NUCLEOTIDE SEQUENCE</scope>
</reference>
<comment type="caution">
    <text evidence="2">The sequence shown here is derived from an EMBL/GenBank/DDBJ whole genome shotgun (WGS) entry which is preliminary data.</text>
</comment>
<dbReference type="OMA" id="CRILMIT"/>